<evidence type="ECO:0000256" key="1">
    <source>
        <dbReference type="SAM" id="MobiDB-lite"/>
    </source>
</evidence>
<dbReference type="OMA" id="PLYHGYY"/>
<dbReference type="AlphaFoldDB" id="A0A1E4S9I7"/>
<dbReference type="GeneID" id="30987908"/>
<reference evidence="2 3" key="1">
    <citation type="journal article" date="2016" name="Proc. Natl. Acad. Sci. U.S.A.">
        <title>Comparative genomics of biotechnologically important yeasts.</title>
        <authorList>
            <person name="Riley R."/>
            <person name="Haridas S."/>
            <person name="Wolfe K.H."/>
            <person name="Lopes M.R."/>
            <person name="Hittinger C.T."/>
            <person name="Goeker M."/>
            <person name="Salamov A.A."/>
            <person name="Wisecaver J.H."/>
            <person name="Long T.M."/>
            <person name="Calvey C.H."/>
            <person name="Aerts A.L."/>
            <person name="Barry K.W."/>
            <person name="Choi C."/>
            <person name="Clum A."/>
            <person name="Coughlan A.Y."/>
            <person name="Deshpande S."/>
            <person name="Douglass A.P."/>
            <person name="Hanson S.J."/>
            <person name="Klenk H.-P."/>
            <person name="LaButti K.M."/>
            <person name="Lapidus A."/>
            <person name="Lindquist E.A."/>
            <person name="Lipzen A.M."/>
            <person name="Meier-Kolthoff J.P."/>
            <person name="Ohm R.A."/>
            <person name="Otillar R.P."/>
            <person name="Pangilinan J.L."/>
            <person name="Peng Y."/>
            <person name="Rokas A."/>
            <person name="Rosa C.A."/>
            <person name="Scheuner C."/>
            <person name="Sibirny A.A."/>
            <person name="Slot J.C."/>
            <person name="Stielow J.B."/>
            <person name="Sun H."/>
            <person name="Kurtzman C.P."/>
            <person name="Blackwell M."/>
            <person name="Grigoriev I.V."/>
            <person name="Jeffries T.W."/>
        </authorList>
    </citation>
    <scope>NUCLEOTIDE SEQUENCE [LARGE SCALE GENOMIC DNA]</scope>
    <source>
        <strain evidence="3">ATCC 18201 / CBS 1600 / BCRC 20928 / JCM 3617 / NBRC 0987 / NRRL Y-1542</strain>
    </source>
</reference>
<dbReference type="EMBL" id="KV453925">
    <property type="protein sequence ID" value="ODV76177.1"/>
    <property type="molecule type" value="Genomic_DNA"/>
</dbReference>
<dbReference type="Proteomes" id="UP000094389">
    <property type="component" value="Unassembled WGS sequence"/>
</dbReference>
<sequence>MPMLYTESDINQVDTTTSSMFENGALTINTIQSSPMLVMTPSPKRRRGRPPKCPQSSDKNSPAATLSAAVMKQGTPKASAPLMRISPVKSEGSPVQRRKVNPSPKGGTLLMLDSTPTKPRKNSKIWKNHTKDQPKLLMVSTQAQQNIQSLTSDGNDLSRTVSVNPSLLLSSPITTNKIKEINKNRMPQDSALTDLKYKWKRPQKSLTSSSPMTPQSSSCFSSIMQSSPLYHGYYVNQNSSPSTSVLCSSPVKLQVRPMELPDVKPVDETEVQKIQELPLNPSNSPILKPSDPLPKITTAKTQDLSQYRISMSVDENGQAKVTKVFTGKHSTNTHKDLPTSPKLSKSHSADFIPNAKLNNEFSMFVEPSKVTDMFNETDSHLGFELNTPNAHQTPVYSHDEDSYQKAEDDEFKQQDVLMSDARSALIQMIRRSTV</sequence>
<evidence type="ECO:0000313" key="2">
    <source>
        <dbReference type="EMBL" id="ODV76177.1"/>
    </source>
</evidence>
<protein>
    <submittedName>
        <fullName evidence="2">Uncharacterized protein</fullName>
    </submittedName>
</protein>
<gene>
    <name evidence="2" type="ORF">CYBJADRAFT_160165</name>
</gene>
<feature type="region of interest" description="Disordered" evidence="1">
    <location>
        <begin position="38"/>
        <end position="66"/>
    </location>
</feature>
<keyword evidence="3" id="KW-1185">Reference proteome</keyword>
<organism evidence="2 3">
    <name type="scientific">Cyberlindnera jadinii (strain ATCC 18201 / CBS 1600 / BCRC 20928 / JCM 3617 / NBRC 0987 / NRRL Y-1542)</name>
    <name type="common">Torula yeast</name>
    <name type="synonym">Candida utilis</name>
    <dbReference type="NCBI Taxonomy" id="983966"/>
    <lineage>
        <taxon>Eukaryota</taxon>
        <taxon>Fungi</taxon>
        <taxon>Dikarya</taxon>
        <taxon>Ascomycota</taxon>
        <taxon>Saccharomycotina</taxon>
        <taxon>Saccharomycetes</taxon>
        <taxon>Phaffomycetales</taxon>
        <taxon>Phaffomycetaceae</taxon>
        <taxon>Cyberlindnera</taxon>
    </lineage>
</organism>
<dbReference type="RefSeq" id="XP_020073216.1">
    <property type="nucleotide sequence ID" value="XM_020213512.1"/>
</dbReference>
<feature type="region of interest" description="Disordered" evidence="1">
    <location>
        <begin position="89"/>
        <end position="125"/>
    </location>
</feature>
<proteinExistence type="predicted"/>
<dbReference type="OrthoDB" id="3980865at2759"/>
<accession>A0A1E4S9I7</accession>
<name>A0A1E4S9I7_CYBJN</name>
<evidence type="ECO:0000313" key="3">
    <source>
        <dbReference type="Proteomes" id="UP000094389"/>
    </source>
</evidence>
<feature type="compositionally biased region" description="Polar residues" evidence="1">
    <location>
        <begin position="55"/>
        <end position="64"/>
    </location>
</feature>